<keyword evidence="3" id="KW-1185">Reference proteome</keyword>
<keyword evidence="1" id="KW-1133">Transmembrane helix</keyword>
<dbReference type="Proteomes" id="UP001500755">
    <property type="component" value="Unassembled WGS sequence"/>
</dbReference>
<name>A0ABP5ENL1_9MICO</name>
<feature type="transmembrane region" description="Helical" evidence="1">
    <location>
        <begin position="86"/>
        <end position="109"/>
    </location>
</feature>
<gene>
    <name evidence="2" type="ORF">GCM10009755_06710</name>
</gene>
<comment type="caution">
    <text evidence="2">The sequence shown here is derived from an EMBL/GenBank/DDBJ whole genome shotgun (WGS) entry which is preliminary data.</text>
</comment>
<protein>
    <submittedName>
        <fullName evidence="2">Uncharacterized protein</fullName>
    </submittedName>
</protein>
<proteinExistence type="predicted"/>
<sequence length="113" mass="11923">MAVVFLLRGLWFPGALVGVSVIGFAVSVIYARTGRAGDLTRVNALELHDERDRGIAVHAFAVVGVAALVVNFGGILVIALTAQSGGVARVLAAEALVLSAVWSIANWYYARRM</sequence>
<keyword evidence="1" id="KW-0812">Transmembrane</keyword>
<accession>A0ABP5ENL1</accession>
<keyword evidence="1" id="KW-0472">Membrane</keyword>
<reference evidence="3" key="1">
    <citation type="journal article" date="2019" name="Int. J. Syst. Evol. Microbiol.">
        <title>The Global Catalogue of Microorganisms (GCM) 10K type strain sequencing project: providing services to taxonomists for standard genome sequencing and annotation.</title>
        <authorList>
            <consortium name="The Broad Institute Genomics Platform"/>
            <consortium name="The Broad Institute Genome Sequencing Center for Infectious Disease"/>
            <person name="Wu L."/>
            <person name="Ma J."/>
        </authorList>
    </citation>
    <scope>NUCLEOTIDE SEQUENCE [LARGE SCALE GENOMIC DNA]</scope>
    <source>
        <strain evidence="3">JCM 14546</strain>
    </source>
</reference>
<organism evidence="2 3">
    <name type="scientific">Brevibacterium samyangense</name>
    <dbReference type="NCBI Taxonomy" id="366888"/>
    <lineage>
        <taxon>Bacteria</taxon>
        <taxon>Bacillati</taxon>
        <taxon>Actinomycetota</taxon>
        <taxon>Actinomycetes</taxon>
        <taxon>Micrococcales</taxon>
        <taxon>Brevibacteriaceae</taxon>
        <taxon>Brevibacterium</taxon>
    </lineage>
</organism>
<evidence type="ECO:0000313" key="2">
    <source>
        <dbReference type="EMBL" id="GAA2001079.1"/>
    </source>
</evidence>
<evidence type="ECO:0000313" key="3">
    <source>
        <dbReference type="Proteomes" id="UP001500755"/>
    </source>
</evidence>
<feature type="transmembrane region" description="Helical" evidence="1">
    <location>
        <begin position="12"/>
        <end position="31"/>
    </location>
</feature>
<dbReference type="EMBL" id="BAAANO010000005">
    <property type="protein sequence ID" value="GAA2001079.1"/>
    <property type="molecule type" value="Genomic_DNA"/>
</dbReference>
<evidence type="ECO:0000256" key="1">
    <source>
        <dbReference type="SAM" id="Phobius"/>
    </source>
</evidence>
<dbReference type="RefSeq" id="WP_344306957.1">
    <property type="nucleotide sequence ID" value="NZ_BAAANO010000005.1"/>
</dbReference>
<feature type="transmembrane region" description="Helical" evidence="1">
    <location>
        <begin position="55"/>
        <end position="80"/>
    </location>
</feature>